<dbReference type="GeneID" id="73467637"/>
<feature type="compositionally biased region" description="Polar residues" evidence="6">
    <location>
        <begin position="620"/>
        <end position="630"/>
    </location>
</feature>
<protein>
    <recommendedName>
        <fullName evidence="10">Endoplasmic reticulum membrane protein 65</fullName>
    </recommendedName>
</protein>
<evidence type="ECO:0000256" key="2">
    <source>
        <dbReference type="ARBA" id="ARBA00008803"/>
    </source>
</evidence>
<feature type="region of interest" description="Disordered" evidence="6">
    <location>
        <begin position="581"/>
        <end position="668"/>
    </location>
</feature>
<dbReference type="RefSeq" id="XP_049265862.1">
    <property type="nucleotide sequence ID" value="XM_049410553.1"/>
</dbReference>
<feature type="transmembrane region" description="Helical" evidence="7">
    <location>
        <begin position="503"/>
        <end position="530"/>
    </location>
</feature>
<feature type="transmembrane region" description="Helical" evidence="7">
    <location>
        <begin position="397"/>
        <end position="418"/>
    </location>
</feature>
<evidence type="ECO:0008006" key="10">
    <source>
        <dbReference type="Google" id="ProtNLM"/>
    </source>
</evidence>
<dbReference type="Pfam" id="PF05346">
    <property type="entry name" value="DUF747"/>
    <property type="match status" value="1"/>
</dbReference>
<feature type="region of interest" description="Disordered" evidence="6">
    <location>
        <begin position="1"/>
        <end position="53"/>
    </location>
</feature>
<proteinExistence type="inferred from homology"/>
<dbReference type="EMBL" id="JAGSYN010000048">
    <property type="protein sequence ID" value="KAG7665630.1"/>
    <property type="molecule type" value="Genomic_DNA"/>
</dbReference>
<evidence type="ECO:0000256" key="1">
    <source>
        <dbReference type="ARBA" id="ARBA00004141"/>
    </source>
</evidence>
<evidence type="ECO:0000256" key="5">
    <source>
        <dbReference type="ARBA" id="ARBA00023136"/>
    </source>
</evidence>
<accession>A0A8J5V0W4</accession>
<name>A0A8J5V0W4_9ASCO</name>
<dbReference type="GO" id="GO:0005789">
    <property type="term" value="C:endoplasmic reticulum membrane"/>
    <property type="evidence" value="ECO:0007669"/>
    <property type="project" value="TreeGrafter"/>
</dbReference>
<comment type="caution">
    <text evidence="8">The sequence shown here is derived from an EMBL/GenBank/DDBJ whole genome shotgun (WGS) entry which is preliminary data.</text>
</comment>
<feature type="compositionally biased region" description="Polar residues" evidence="6">
    <location>
        <begin position="71"/>
        <end position="83"/>
    </location>
</feature>
<evidence type="ECO:0000256" key="6">
    <source>
        <dbReference type="SAM" id="MobiDB-lite"/>
    </source>
</evidence>
<feature type="compositionally biased region" description="Basic and acidic residues" evidence="6">
    <location>
        <begin position="635"/>
        <end position="651"/>
    </location>
</feature>
<feature type="transmembrane region" description="Helical" evidence="7">
    <location>
        <begin position="467"/>
        <end position="483"/>
    </location>
</feature>
<dbReference type="AlphaFoldDB" id="A0A8J5V0W4"/>
<keyword evidence="3 7" id="KW-0812">Transmembrane</keyword>
<evidence type="ECO:0000313" key="8">
    <source>
        <dbReference type="EMBL" id="KAG7665630.1"/>
    </source>
</evidence>
<dbReference type="PANTHER" id="PTHR13317">
    <property type="entry name" value="TRANSMEMBRANE ANTERIOR POSTERIOR TRANSFORMATION PROTEIN 1 HOMOLOG"/>
    <property type="match status" value="1"/>
</dbReference>
<feature type="compositionally biased region" description="Polar residues" evidence="6">
    <location>
        <begin position="581"/>
        <end position="595"/>
    </location>
</feature>
<feature type="transmembrane region" description="Helical" evidence="7">
    <location>
        <begin position="164"/>
        <end position="189"/>
    </location>
</feature>
<dbReference type="InterPro" id="IPR008010">
    <property type="entry name" value="Tatp1"/>
</dbReference>
<gene>
    <name evidence="8" type="ORF">J8A68_000836</name>
</gene>
<feature type="transmembrane region" description="Helical" evidence="7">
    <location>
        <begin position="209"/>
        <end position="228"/>
    </location>
</feature>
<feature type="region of interest" description="Disordered" evidence="6">
    <location>
        <begin position="71"/>
        <end position="106"/>
    </location>
</feature>
<feature type="compositionally biased region" description="Low complexity" evidence="6">
    <location>
        <begin position="32"/>
        <end position="51"/>
    </location>
</feature>
<evidence type="ECO:0000256" key="3">
    <source>
        <dbReference type="ARBA" id="ARBA00022692"/>
    </source>
</evidence>
<dbReference type="Proteomes" id="UP000694255">
    <property type="component" value="Unassembled WGS sequence"/>
</dbReference>
<organism evidence="8 9">
    <name type="scientific">[Candida] subhashii</name>
    <dbReference type="NCBI Taxonomy" id="561895"/>
    <lineage>
        <taxon>Eukaryota</taxon>
        <taxon>Fungi</taxon>
        <taxon>Dikarya</taxon>
        <taxon>Ascomycota</taxon>
        <taxon>Saccharomycotina</taxon>
        <taxon>Pichiomycetes</taxon>
        <taxon>Debaryomycetaceae</taxon>
        <taxon>Spathaspora</taxon>
    </lineage>
</organism>
<keyword evidence="9" id="KW-1185">Reference proteome</keyword>
<reference evidence="8 9" key="1">
    <citation type="journal article" date="2021" name="DNA Res.">
        <title>Genome analysis of Candida subhashii reveals its hybrid nature and dual mitochondrial genome conformations.</title>
        <authorList>
            <person name="Mixao V."/>
            <person name="Hegedusova E."/>
            <person name="Saus E."/>
            <person name="Pryszcz L.P."/>
            <person name="Cillingova A."/>
            <person name="Nosek J."/>
            <person name="Gabaldon T."/>
        </authorList>
    </citation>
    <scope>NUCLEOTIDE SEQUENCE [LARGE SCALE GENOMIC DNA]</scope>
    <source>
        <strain evidence="8 9">CBS 10753</strain>
    </source>
</reference>
<evidence type="ECO:0000313" key="9">
    <source>
        <dbReference type="Proteomes" id="UP000694255"/>
    </source>
</evidence>
<comment type="subcellular location">
    <subcellularLocation>
        <location evidence="1">Membrane</location>
        <topology evidence="1">Multi-pass membrane protein</topology>
    </subcellularLocation>
</comment>
<feature type="transmembrane region" description="Helical" evidence="7">
    <location>
        <begin position="287"/>
        <end position="307"/>
    </location>
</feature>
<dbReference type="OrthoDB" id="5376140at2759"/>
<keyword evidence="4 7" id="KW-1133">Transmembrane helix</keyword>
<dbReference type="PANTHER" id="PTHR13317:SF4">
    <property type="entry name" value="TRANSMEMBRANE ANTERIOR POSTERIOR TRANSFORMATION PROTEIN 1 HOMOLOG"/>
    <property type="match status" value="1"/>
</dbReference>
<comment type="similarity">
    <text evidence="2">Belongs to the TAPT1 family.</text>
</comment>
<evidence type="ECO:0000256" key="7">
    <source>
        <dbReference type="SAM" id="Phobius"/>
    </source>
</evidence>
<sequence length="686" mass="77725">MTKHKSKSPINRLDKEKQQQQHQSVPIRHIASSTGVRSRSGSTSTSLSSSRSHNKSIVNYLFGSRRRSIDLSSTANSNGSSGRSTKLTKNESSSTNSNSSNNTTRNKRRLTSLYNLLLMEMNLQSTSNQSEWIDEEEPKGLIEDSNSFEELQNMIKIPYYLEKFMIFGLLVCFNSFLTLFTLAPLKILIVSCQSIYSHLLTKKTPHLRLIKRDVVTITIIIISIYILSTTSRLDISRMYHDVRGQTDIKLYVTFGVLEVAEKLCSSIGQDILNILYQTSPTDEYTRFIGFYIIAIFYLSFHAYILIYQTVSLNVAANSYSNALMTLLLSNQFSELKGSVFKKFDREGLFQITMADLSERFQLSLMLGIIALRNIFQLSGSGKQIGLIPNSWQSWNTWFGVMFGPVIVVIGSEIFVDWLKHCYISKFNKFKPKIYRNFIYVSCLDFLEVFQPKVNREFTDYIVLTRRIGLPLLASVVCFLRMTLPDLTRVFTFPVTVSNSKVSAVLASVCLIATTFLTLLLIRVILGLVIFKMANYYVVRHKKYQDQIIKSIANTTSTTSTATAVASPQPKSKLTMKLESVAASSSRNSFPNIRTPSPTPGPEEDFSSPCSSIHTSFLRGSPNTEPSTINPKTRAHLYDPDEKIPPTIEQRRNKQLMKGPFNKLEQDNGDEGLSKVMRYKMASKKIW</sequence>
<evidence type="ECO:0000256" key="4">
    <source>
        <dbReference type="ARBA" id="ARBA00022989"/>
    </source>
</evidence>
<keyword evidence="5 7" id="KW-0472">Membrane</keyword>
<feature type="compositionally biased region" description="Low complexity" evidence="6">
    <location>
        <begin position="84"/>
        <end position="104"/>
    </location>
</feature>